<reference evidence="13" key="1">
    <citation type="journal article" date="2016" name="Front. Microbiol.">
        <title>Complete Genome Sequence of Clostridium estertheticum DSM 8809, a Microbe Identified in Spoiled Vacuum Packed Beef.</title>
        <authorList>
            <person name="Yu Z."/>
            <person name="Gunn L."/>
            <person name="Brennan E."/>
            <person name="Reid R."/>
            <person name="Wall P.G."/>
            <person name="Gaora O.P."/>
            <person name="Hurley D."/>
            <person name="Bolton D."/>
            <person name="Fanning S."/>
        </authorList>
    </citation>
    <scope>NUCLEOTIDE SEQUENCE [LARGE SCALE GENOMIC DNA]</scope>
    <source>
        <strain evidence="13">DSM 8809</strain>
    </source>
</reference>
<dbReference type="InterPro" id="IPR011006">
    <property type="entry name" value="CheY-like_superfamily"/>
</dbReference>
<dbReference type="GO" id="GO:0006355">
    <property type="term" value="P:regulation of DNA-templated transcription"/>
    <property type="evidence" value="ECO:0007669"/>
    <property type="project" value="InterPro"/>
</dbReference>
<evidence type="ECO:0000256" key="1">
    <source>
        <dbReference type="ARBA" id="ARBA00018672"/>
    </source>
</evidence>
<gene>
    <name evidence="12" type="ORF">A7L45_10860</name>
</gene>
<dbReference type="Proteomes" id="UP000182569">
    <property type="component" value="Chromosome"/>
</dbReference>
<evidence type="ECO:0000256" key="5">
    <source>
        <dbReference type="ARBA" id="ARBA00023125"/>
    </source>
</evidence>
<dbReference type="InterPro" id="IPR039420">
    <property type="entry name" value="WalR-like"/>
</dbReference>
<accession>A0A1J0GGL5</accession>
<keyword evidence="6" id="KW-0804">Transcription</keyword>
<keyword evidence="4" id="KW-0805">Transcription regulation</keyword>
<name>A0A1J0GGL5_9CLOT</name>
<dbReference type="GO" id="GO:0005829">
    <property type="term" value="C:cytosol"/>
    <property type="evidence" value="ECO:0007669"/>
    <property type="project" value="TreeGrafter"/>
</dbReference>
<dbReference type="SMART" id="SM00862">
    <property type="entry name" value="Trans_reg_C"/>
    <property type="match status" value="1"/>
</dbReference>
<keyword evidence="2 8" id="KW-0597">Phosphoprotein</keyword>
<dbReference type="CDD" id="cd00383">
    <property type="entry name" value="trans_reg_C"/>
    <property type="match status" value="1"/>
</dbReference>
<evidence type="ECO:0000256" key="8">
    <source>
        <dbReference type="PROSITE-ProRule" id="PRU00169"/>
    </source>
</evidence>
<evidence type="ECO:0000313" key="12">
    <source>
        <dbReference type="EMBL" id="APC40532.1"/>
    </source>
</evidence>
<dbReference type="GO" id="GO:0000976">
    <property type="term" value="F:transcription cis-regulatory region binding"/>
    <property type="evidence" value="ECO:0007669"/>
    <property type="project" value="TreeGrafter"/>
</dbReference>
<evidence type="ECO:0000256" key="6">
    <source>
        <dbReference type="ARBA" id="ARBA00023163"/>
    </source>
</evidence>
<dbReference type="FunFam" id="1.10.10.10:FF:000018">
    <property type="entry name" value="DNA-binding response regulator ResD"/>
    <property type="match status" value="1"/>
</dbReference>
<dbReference type="CDD" id="cd17574">
    <property type="entry name" value="REC_OmpR"/>
    <property type="match status" value="1"/>
</dbReference>
<evidence type="ECO:0000313" key="13">
    <source>
        <dbReference type="Proteomes" id="UP000182569"/>
    </source>
</evidence>
<protein>
    <recommendedName>
        <fullName evidence="1">Stage 0 sporulation protein A homolog</fullName>
    </recommendedName>
</protein>
<sequence>MSRILIVEDDKNLNNGVAFALKKEGYEVISAYSKLEGKREMLNSKIDFLLLDINLPDGNGLDFCKEIMGEIDFPIVFFTANDTEEDMVKGFEVGADDYIAKPFSIEVLKYKINAILKRSKPANKNTFEYNNLIIDFDRILVTIEGKEVNLTVTEYKLLEILAKNKGKVITKDRLLDKVWDSNGNFVDENTLSVNIRRLRKKIEKDSKKPEYIITVFGIGYTFGE</sequence>
<feature type="domain" description="Response regulatory" evidence="10">
    <location>
        <begin position="3"/>
        <end position="116"/>
    </location>
</feature>
<evidence type="ECO:0000256" key="2">
    <source>
        <dbReference type="ARBA" id="ARBA00022553"/>
    </source>
</evidence>
<dbReference type="GO" id="GO:0032993">
    <property type="term" value="C:protein-DNA complex"/>
    <property type="evidence" value="ECO:0007669"/>
    <property type="project" value="TreeGrafter"/>
</dbReference>
<evidence type="ECO:0000256" key="7">
    <source>
        <dbReference type="ARBA" id="ARBA00024867"/>
    </source>
</evidence>
<dbReference type="Gene3D" id="6.10.250.690">
    <property type="match status" value="1"/>
</dbReference>
<proteinExistence type="predicted"/>
<organism evidence="12 13">
    <name type="scientific">Clostridium estertheticum subsp. estertheticum</name>
    <dbReference type="NCBI Taxonomy" id="1552"/>
    <lineage>
        <taxon>Bacteria</taxon>
        <taxon>Bacillati</taxon>
        <taxon>Bacillota</taxon>
        <taxon>Clostridia</taxon>
        <taxon>Eubacteriales</taxon>
        <taxon>Clostridiaceae</taxon>
        <taxon>Clostridium</taxon>
    </lineage>
</organism>
<dbReference type="PROSITE" id="PS50110">
    <property type="entry name" value="RESPONSE_REGULATORY"/>
    <property type="match status" value="1"/>
</dbReference>
<dbReference type="AlphaFoldDB" id="A0A1J0GGL5"/>
<dbReference type="PANTHER" id="PTHR48111">
    <property type="entry name" value="REGULATOR OF RPOS"/>
    <property type="match status" value="1"/>
</dbReference>
<evidence type="ECO:0000259" key="11">
    <source>
        <dbReference type="PROSITE" id="PS51755"/>
    </source>
</evidence>
<dbReference type="RefSeq" id="WP_071612823.1">
    <property type="nucleotide sequence ID" value="NZ_CP015756.1"/>
</dbReference>
<dbReference type="SMART" id="SM00448">
    <property type="entry name" value="REC"/>
    <property type="match status" value="1"/>
</dbReference>
<keyword evidence="13" id="KW-1185">Reference proteome</keyword>
<evidence type="ECO:0000259" key="10">
    <source>
        <dbReference type="PROSITE" id="PS50110"/>
    </source>
</evidence>
<dbReference type="Gene3D" id="1.10.10.10">
    <property type="entry name" value="Winged helix-like DNA-binding domain superfamily/Winged helix DNA-binding domain"/>
    <property type="match status" value="1"/>
</dbReference>
<keyword evidence="3" id="KW-0902">Two-component regulatory system</keyword>
<dbReference type="SUPFAM" id="SSF52172">
    <property type="entry name" value="CheY-like"/>
    <property type="match status" value="1"/>
</dbReference>
<dbReference type="Gene3D" id="3.40.50.2300">
    <property type="match status" value="1"/>
</dbReference>
<feature type="DNA-binding region" description="OmpR/PhoB-type" evidence="9">
    <location>
        <begin position="124"/>
        <end position="224"/>
    </location>
</feature>
<keyword evidence="5 9" id="KW-0238">DNA-binding</keyword>
<evidence type="ECO:0000256" key="9">
    <source>
        <dbReference type="PROSITE-ProRule" id="PRU01091"/>
    </source>
</evidence>
<dbReference type="GO" id="GO:0000156">
    <property type="term" value="F:phosphorelay response regulator activity"/>
    <property type="evidence" value="ECO:0007669"/>
    <property type="project" value="TreeGrafter"/>
</dbReference>
<dbReference type="STRING" id="1552.A7L45_10860"/>
<dbReference type="OrthoDB" id="9803564at2"/>
<dbReference type="InterPro" id="IPR036388">
    <property type="entry name" value="WH-like_DNA-bd_sf"/>
</dbReference>
<dbReference type="KEGG" id="ceu:A7L45_10860"/>
<dbReference type="InterPro" id="IPR001789">
    <property type="entry name" value="Sig_transdc_resp-reg_receiver"/>
</dbReference>
<dbReference type="Pfam" id="PF00072">
    <property type="entry name" value="Response_reg"/>
    <property type="match status" value="1"/>
</dbReference>
<comment type="function">
    <text evidence="7">May play the central regulatory role in sporulation. It may be an element of the effector pathway responsible for the activation of sporulation genes in response to nutritional stress. Spo0A may act in concert with spo0H (a sigma factor) to control the expression of some genes that are critical to the sporulation process.</text>
</comment>
<feature type="domain" description="OmpR/PhoB-type" evidence="11">
    <location>
        <begin position="124"/>
        <end position="224"/>
    </location>
</feature>
<feature type="modified residue" description="4-aspartylphosphate" evidence="8">
    <location>
        <position position="52"/>
    </location>
</feature>
<dbReference type="PROSITE" id="PS51755">
    <property type="entry name" value="OMPR_PHOB"/>
    <property type="match status" value="1"/>
</dbReference>
<evidence type="ECO:0000256" key="4">
    <source>
        <dbReference type="ARBA" id="ARBA00023015"/>
    </source>
</evidence>
<dbReference type="EMBL" id="CP015756">
    <property type="protein sequence ID" value="APC40532.1"/>
    <property type="molecule type" value="Genomic_DNA"/>
</dbReference>
<evidence type="ECO:0000256" key="3">
    <source>
        <dbReference type="ARBA" id="ARBA00023012"/>
    </source>
</evidence>
<dbReference type="PANTHER" id="PTHR48111:SF73">
    <property type="entry name" value="ALKALINE PHOSPHATASE SYNTHESIS TRANSCRIPTIONAL REGULATORY PROTEIN PHOP"/>
    <property type="match status" value="1"/>
</dbReference>
<dbReference type="InterPro" id="IPR001867">
    <property type="entry name" value="OmpR/PhoB-type_DNA-bd"/>
</dbReference>
<dbReference type="Pfam" id="PF00486">
    <property type="entry name" value="Trans_reg_C"/>
    <property type="match status" value="1"/>
</dbReference>